<dbReference type="EMBL" id="QVQT01000005">
    <property type="protein sequence ID" value="RFU15883.1"/>
    <property type="molecule type" value="Genomic_DNA"/>
</dbReference>
<dbReference type="Proteomes" id="UP000264702">
    <property type="component" value="Unassembled WGS sequence"/>
</dbReference>
<dbReference type="AlphaFoldDB" id="A0A372IMS3"/>
<accession>A0A372IMS3</accession>
<proteinExistence type="predicted"/>
<keyword evidence="2" id="KW-0238">DNA-binding</keyword>
<keyword evidence="3" id="KW-1185">Reference proteome</keyword>
<gene>
    <name evidence="2" type="ORF">D0Y96_15775</name>
</gene>
<sequence length="127" mass="14404">MSIHTQKGLCGLSSRAVGSDRAEAPSVKPEGSDVYYFLPEVRNMRSHAVVSSKGQIVIPSVLRKKYRLKEGTSVTFHEENGRLVIEPHHVDSLLALHGSLKDYPLEETLQKEREAERLLEERKFKHL</sequence>
<dbReference type="NCBIfam" id="TIGR01439">
    <property type="entry name" value="lp_hng_hel_AbrB"/>
    <property type="match status" value="1"/>
</dbReference>
<dbReference type="GO" id="GO:0003677">
    <property type="term" value="F:DNA binding"/>
    <property type="evidence" value="ECO:0007669"/>
    <property type="project" value="UniProtKB-KW"/>
</dbReference>
<evidence type="ECO:0000259" key="1">
    <source>
        <dbReference type="SMART" id="SM00966"/>
    </source>
</evidence>
<name>A0A372IMS3_9BACT</name>
<dbReference type="SUPFAM" id="SSF89447">
    <property type="entry name" value="AbrB/MazE/MraZ-like"/>
    <property type="match status" value="1"/>
</dbReference>
<protein>
    <submittedName>
        <fullName evidence="2">AbrB/MazE/SpoVT family DNA-binding domain-containing protein</fullName>
    </submittedName>
</protein>
<dbReference type="RefSeq" id="WP_117301763.1">
    <property type="nucleotide sequence ID" value="NZ_QVQT02000005.1"/>
</dbReference>
<dbReference type="Pfam" id="PF04014">
    <property type="entry name" value="MazE_antitoxin"/>
    <property type="match status" value="1"/>
</dbReference>
<comment type="caution">
    <text evidence="2">The sequence shown here is derived from an EMBL/GenBank/DDBJ whole genome shotgun (WGS) entry which is preliminary data.</text>
</comment>
<feature type="domain" description="SpoVT-AbrB" evidence="1">
    <location>
        <begin position="48"/>
        <end position="93"/>
    </location>
</feature>
<dbReference type="SMART" id="SM00966">
    <property type="entry name" value="SpoVT_AbrB"/>
    <property type="match status" value="1"/>
</dbReference>
<organism evidence="2 3">
    <name type="scientific">Paracidobacterium acidisoli</name>
    <dbReference type="NCBI Taxonomy" id="2303751"/>
    <lineage>
        <taxon>Bacteria</taxon>
        <taxon>Pseudomonadati</taxon>
        <taxon>Acidobacteriota</taxon>
        <taxon>Terriglobia</taxon>
        <taxon>Terriglobales</taxon>
        <taxon>Acidobacteriaceae</taxon>
        <taxon>Paracidobacterium</taxon>
    </lineage>
</organism>
<dbReference type="InterPro" id="IPR037914">
    <property type="entry name" value="SpoVT-AbrB_sf"/>
</dbReference>
<reference evidence="2 3" key="1">
    <citation type="submission" date="2018-08" db="EMBL/GenBank/DDBJ databases">
        <title>Acidipila sp. 4G-K13, an acidobacterium isolated from forest soil.</title>
        <authorList>
            <person name="Gao Z.-H."/>
            <person name="Qiu L.-H."/>
        </authorList>
    </citation>
    <scope>NUCLEOTIDE SEQUENCE [LARGE SCALE GENOMIC DNA]</scope>
    <source>
        <strain evidence="2 3">4G-K13</strain>
    </source>
</reference>
<evidence type="ECO:0000313" key="3">
    <source>
        <dbReference type="Proteomes" id="UP000264702"/>
    </source>
</evidence>
<dbReference type="InterPro" id="IPR007159">
    <property type="entry name" value="SpoVT-AbrB_dom"/>
</dbReference>
<dbReference type="Gene3D" id="2.10.260.10">
    <property type="match status" value="1"/>
</dbReference>
<dbReference type="OrthoDB" id="9811597at2"/>
<evidence type="ECO:0000313" key="2">
    <source>
        <dbReference type="EMBL" id="RFU15883.1"/>
    </source>
</evidence>